<dbReference type="PROSITE" id="PS50109">
    <property type="entry name" value="HIS_KIN"/>
    <property type="match status" value="1"/>
</dbReference>
<dbReference type="SUPFAM" id="SSF47384">
    <property type="entry name" value="Homodimeric domain of signal transducing histidine kinase"/>
    <property type="match status" value="1"/>
</dbReference>
<keyword evidence="6" id="KW-0472">Membrane</keyword>
<feature type="transmembrane region" description="Helical" evidence="6">
    <location>
        <begin position="249"/>
        <end position="268"/>
    </location>
</feature>
<dbReference type="Pfam" id="PF02518">
    <property type="entry name" value="HATPase_c"/>
    <property type="match status" value="1"/>
</dbReference>
<dbReference type="CDD" id="cd00082">
    <property type="entry name" value="HisKA"/>
    <property type="match status" value="1"/>
</dbReference>
<dbReference type="CDD" id="cd00075">
    <property type="entry name" value="HATPase"/>
    <property type="match status" value="1"/>
</dbReference>
<dbReference type="CDD" id="cd18773">
    <property type="entry name" value="PDC1_HK_sensor"/>
    <property type="match status" value="1"/>
</dbReference>
<comment type="catalytic activity">
    <reaction evidence="1">
        <text>ATP + protein L-histidine = ADP + protein N-phospho-L-histidine.</text>
        <dbReference type="EC" id="2.7.13.3"/>
    </reaction>
</comment>
<evidence type="ECO:0000256" key="6">
    <source>
        <dbReference type="SAM" id="Phobius"/>
    </source>
</evidence>
<dbReference type="InterPro" id="IPR003594">
    <property type="entry name" value="HATPase_dom"/>
</dbReference>
<accession>A0ABS4SJT6</accession>
<name>A0ABS4SJT6_9PROT</name>
<keyword evidence="6" id="KW-1133">Transmembrane helix</keyword>
<evidence type="ECO:0000256" key="3">
    <source>
        <dbReference type="ARBA" id="ARBA00022553"/>
    </source>
</evidence>
<keyword evidence="3" id="KW-0597">Phosphoprotein</keyword>
<dbReference type="SMART" id="SM00388">
    <property type="entry name" value="HisKA"/>
    <property type="match status" value="1"/>
</dbReference>
<dbReference type="InterPro" id="IPR003661">
    <property type="entry name" value="HisK_dim/P_dom"/>
</dbReference>
<reference evidence="8 9" key="1">
    <citation type="submission" date="2021-03" db="EMBL/GenBank/DDBJ databases">
        <title>Genomic Encyclopedia of Type Strains, Phase III (KMG-III): the genomes of soil and plant-associated and newly described type strains.</title>
        <authorList>
            <person name="Whitman W."/>
        </authorList>
    </citation>
    <scope>NUCLEOTIDE SEQUENCE [LARGE SCALE GENOMIC DNA]</scope>
    <source>
        <strain evidence="8 9">IMMIB AFH-6</strain>
    </source>
</reference>
<dbReference type="PRINTS" id="PR00344">
    <property type="entry name" value="BCTRLSENSOR"/>
</dbReference>
<sequence>MQAPVSFRWGVVVATAVALVVVWGGYAHVARTVLHDHIKVTVAQAETMARGFENSTHRAVREVDISLRNLGMELEEGGVEHARRIADQDLYDRNLIRRFTVFDIDGRPVFRSDGNAGAQSRCESAAFAHFKGGGPDELRIGQPYADPNCGPGIPFSRRVAGPDGRFDGIVVANVDPQVLADFYRQANLGPRGSVTLVGLDKVIRARGAWGEQDAVGLDISHSRLWEELDRARAGVYWQETRTDGLLRAYAYRALEGYPLLVAVGVAMADMEDGVADLRRTLLIIAALLTSSTVLVAAFLLVQHRTSERLRAALTVNRDFLARISHELRTPLNAILGFSEVIRDQLLGSSAGPRYAGYAKDIHDSGRHLLSLIDDILDLARLQAGDLPLDPRPLDIAATVQWAIRMMAPQAQAKHIRLDMHVDPATPSVTADDRAMKQMLLNLLSNAVTFTPEGGRILVRAAGARGCCRIEVVDNGIGMTPEQLNQAVVPFGQPTAMVVRPGQGSGLGLSIVKSLMEAHGGRLRIDSRPGEGSRFTLEFGGRALC</sequence>
<dbReference type="SUPFAM" id="SSF55874">
    <property type="entry name" value="ATPase domain of HSP90 chaperone/DNA topoisomerase II/histidine kinase"/>
    <property type="match status" value="1"/>
</dbReference>
<evidence type="ECO:0000256" key="1">
    <source>
        <dbReference type="ARBA" id="ARBA00000085"/>
    </source>
</evidence>
<dbReference type="Gene3D" id="3.30.450.20">
    <property type="entry name" value="PAS domain"/>
    <property type="match status" value="2"/>
</dbReference>
<feature type="domain" description="Histidine kinase" evidence="7">
    <location>
        <begin position="322"/>
        <end position="542"/>
    </location>
</feature>
<keyword evidence="5 8" id="KW-0418">Kinase</keyword>
<keyword evidence="9" id="KW-1185">Reference proteome</keyword>
<keyword evidence="4" id="KW-0808">Transferase</keyword>
<dbReference type="InterPro" id="IPR004358">
    <property type="entry name" value="Sig_transdc_His_kin-like_C"/>
</dbReference>
<gene>
    <name evidence="8" type="ORF">J2851_002267</name>
</gene>
<dbReference type="Pfam" id="PF22588">
    <property type="entry name" value="dCache_1_like"/>
    <property type="match status" value="1"/>
</dbReference>
<protein>
    <recommendedName>
        <fullName evidence="2">histidine kinase</fullName>
        <ecNumber evidence="2">2.7.13.3</ecNumber>
    </recommendedName>
</protein>
<dbReference type="InterPro" id="IPR005467">
    <property type="entry name" value="His_kinase_dom"/>
</dbReference>
<dbReference type="SMART" id="SM00387">
    <property type="entry name" value="HATPase_c"/>
    <property type="match status" value="1"/>
</dbReference>
<dbReference type="GO" id="GO:0016301">
    <property type="term" value="F:kinase activity"/>
    <property type="evidence" value="ECO:0007669"/>
    <property type="project" value="UniProtKB-KW"/>
</dbReference>
<evidence type="ECO:0000313" key="9">
    <source>
        <dbReference type="Proteomes" id="UP000781958"/>
    </source>
</evidence>
<organism evidence="8 9">
    <name type="scientific">Azospirillum rugosum</name>
    <dbReference type="NCBI Taxonomy" id="416170"/>
    <lineage>
        <taxon>Bacteria</taxon>
        <taxon>Pseudomonadati</taxon>
        <taxon>Pseudomonadota</taxon>
        <taxon>Alphaproteobacteria</taxon>
        <taxon>Rhodospirillales</taxon>
        <taxon>Azospirillaceae</taxon>
        <taxon>Azospirillum</taxon>
    </lineage>
</organism>
<proteinExistence type="predicted"/>
<dbReference type="Gene3D" id="1.10.287.130">
    <property type="match status" value="1"/>
</dbReference>
<comment type="caution">
    <text evidence="8">The sequence shown here is derived from an EMBL/GenBank/DDBJ whole genome shotgun (WGS) entry which is preliminary data.</text>
</comment>
<evidence type="ECO:0000256" key="5">
    <source>
        <dbReference type="ARBA" id="ARBA00022777"/>
    </source>
</evidence>
<dbReference type="CDD" id="cd12915">
    <property type="entry name" value="PDC2_DGC_like"/>
    <property type="match status" value="1"/>
</dbReference>
<dbReference type="InterPro" id="IPR036890">
    <property type="entry name" value="HATPase_C_sf"/>
</dbReference>
<dbReference type="RefSeq" id="WP_209766363.1">
    <property type="nucleotide sequence ID" value="NZ_JAGINP010000007.1"/>
</dbReference>
<evidence type="ECO:0000256" key="4">
    <source>
        <dbReference type="ARBA" id="ARBA00022679"/>
    </source>
</evidence>
<dbReference type="Pfam" id="PF00512">
    <property type="entry name" value="HisKA"/>
    <property type="match status" value="1"/>
</dbReference>
<dbReference type="Proteomes" id="UP000781958">
    <property type="component" value="Unassembled WGS sequence"/>
</dbReference>
<dbReference type="Gene3D" id="3.30.565.10">
    <property type="entry name" value="Histidine kinase-like ATPase, C-terminal domain"/>
    <property type="match status" value="1"/>
</dbReference>
<evidence type="ECO:0000259" key="7">
    <source>
        <dbReference type="PROSITE" id="PS50109"/>
    </source>
</evidence>
<keyword evidence="6" id="KW-0812">Transmembrane</keyword>
<dbReference type="PANTHER" id="PTHR43047">
    <property type="entry name" value="TWO-COMPONENT HISTIDINE PROTEIN KINASE"/>
    <property type="match status" value="1"/>
</dbReference>
<evidence type="ECO:0000256" key="2">
    <source>
        <dbReference type="ARBA" id="ARBA00012438"/>
    </source>
</evidence>
<feature type="transmembrane region" description="Helical" evidence="6">
    <location>
        <begin position="280"/>
        <end position="301"/>
    </location>
</feature>
<feature type="transmembrane region" description="Helical" evidence="6">
    <location>
        <begin position="6"/>
        <end position="29"/>
    </location>
</feature>
<dbReference type="EMBL" id="JAGINP010000007">
    <property type="protein sequence ID" value="MBP2292489.1"/>
    <property type="molecule type" value="Genomic_DNA"/>
</dbReference>
<dbReference type="EC" id="2.7.13.3" evidence="2"/>
<dbReference type="PANTHER" id="PTHR43047:SF63">
    <property type="entry name" value="HISTIDINE KINASE"/>
    <property type="match status" value="1"/>
</dbReference>
<evidence type="ECO:0000313" key="8">
    <source>
        <dbReference type="EMBL" id="MBP2292489.1"/>
    </source>
</evidence>
<dbReference type="InterPro" id="IPR054327">
    <property type="entry name" value="His-kinase-like_sensor"/>
</dbReference>
<dbReference type="InterPro" id="IPR036097">
    <property type="entry name" value="HisK_dim/P_sf"/>
</dbReference>